<dbReference type="InterPro" id="IPR000086">
    <property type="entry name" value="NUDIX_hydrolase_dom"/>
</dbReference>
<feature type="non-terminal residue" evidence="2">
    <location>
        <position position="96"/>
    </location>
</feature>
<dbReference type="Pfam" id="PF00293">
    <property type="entry name" value="NUDIX"/>
    <property type="match status" value="1"/>
</dbReference>
<sequence length="96" mass="10863">MYTPGEEIVQIVDEHNRELGELPRRLMREQRLIHRASYILVFNAAGELFIQKRTASKDVYPGYWDVAAGGVVQAGETYEQSAERELSEELGVGPVK</sequence>
<dbReference type="PANTHER" id="PTHR10885:SF0">
    <property type="entry name" value="ISOPENTENYL-DIPHOSPHATE DELTA-ISOMERASE"/>
    <property type="match status" value="1"/>
</dbReference>
<dbReference type="AlphaFoldDB" id="A0A3S4T4V4"/>
<dbReference type="InterPro" id="IPR015797">
    <property type="entry name" value="NUDIX_hydrolase-like_dom_sf"/>
</dbReference>
<protein>
    <submittedName>
        <fullName evidence="2">NUDIX domain-containing protein</fullName>
    </submittedName>
</protein>
<keyword evidence="3" id="KW-1185">Reference proteome</keyword>
<gene>
    <name evidence="2" type="ORF">H206_03064</name>
</gene>
<evidence type="ECO:0000259" key="1">
    <source>
        <dbReference type="PROSITE" id="PS51462"/>
    </source>
</evidence>
<dbReference type="GO" id="GO:0003824">
    <property type="term" value="F:catalytic activity"/>
    <property type="evidence" value="ECO:0007669"/>
    <property type="project" value="UniProtKB-ARBA"/>
</dbReference>
<dbReference type="Gene3D" id="3.90.79.10">
    <property type="entry name" value="Nucleoside Triphosphate Pyrophosphohydrolase"/>
    <property type="match status" value="1"/>
</dbReference>
<name>A0A3S4T4V4_9BACT</name>
<dbReference type="PANTHER" id="PTHR10885">
    <property type="entry name" value="ISOPENTENYL-DIPHOSPHATE DELTA-ISOMERASE"/>
    <property type="match status" value="1"/>
</dbReference>
<dbReference type="Proteomes" id="UP000287853">
    <property type="component" value="Unassembled WGS sequence"/>
</dbReference>
<organism evidence="2 3">
    <name type="scientific">Candidatus Electrothrix aarhusensis</name>
    <dbReference type="NCBI Taxonomy" id="1859131"/>
    <lineage>
        <taxon>Bacteria</taxon>
        <taxon>Pseudomonadati</taxon>
        <taxon>Thermodesulfobacteriota</taxon>
        <taxon>Desulfobulbia</taxon>
        <taxon>Desulfobulbales</taxon>
        <taxon>Desulfobulbaceae</taxon>
        <taxon>Candidatus Electrothrix</taxon>
    </lineage>
</organism>
<evidence type="ECO:0000313" key="3">
    <source>
        <dbReference type="Proteomes" id="UP000287853"/>
    </source>
</evidence>
<dbReference type="EMBL" id="MTKO01000130">
    <property type="protein sequence ID" value="RWX43095.1"/>
    <property type="molecule type" value="Genomic_DNA"/>
</dbReference>
<proteinExistence type="predicted"/>
<feature type="domain" description="Nudix hydrolase" evidence="1">
    <location>
        <begin position="32"/>
        <end position="96"/>
    </location>
</feature>
<dbReference type="PROSITE" id="PS51462">
    <property type="entry name" value="NUDIX"/>
    <property type="match status" value="1"/>
</dbReference>
<evidence type="ECO:0000313" key="2">
    <source>
        <dbReference type="EMBL" id="RWX43095.1"/>
    </source>
</evidence>
<dbReference type="SUPFAM" id="SSF55811">
    <property type="entry name" value="Nudix"/>
    <property type="match status" value="1"/>
</dbReference>
<comment type="caution">
    <text evidence="2">The sequence shown here is derived from an EMBL/GenBank/DDBJ whole genome shotgun (WGS) entry which is preliminary data.</text>
</comment>
<accession>A0A3S4T4V4</accession>
<reference evidence="2 3" key="1">
    <citation type="submission" date="2017-01" db="EMBL/GenBank/DDBJ databases">
        <title>The cable genome- insights into the physiology and evolution of filamentous bacteria capable of sulfide oxidation via long distance electron transfer.</title>
        <authorList>
            <person name="Schreiber L."/>
            <person name="Bjerg J.T."/>
            <person name="Boggild A."/>
            <person name="Van De Vossenberg J."/>
            <person name="Meysman F."/>
            <person name="Nielsen L.P."/>
            <person name="Schramm A."/>
            <person name="Kjeldsen K.U."/>
        </authorList>
    </citation>
    <scope>NUCLEOTIDE SEQUENCE [LARGE SCALE GENOMIC DNA]</scope>
    <source>
        <strain evidence="2">MCF</strain>
    </source>
</reference>